<evidence type="ECO:0000313" key="3">
    <source>
        <dbReference type="Proteomes" id="UP000735302"/>
    </source>
</evidence>
<comment type="caution">
    <text evidence="2">The sequence shown here is derived from an EMBL/GenBank/DDBJ whole genome shotgun (WGS) entry which is preliminary data.</text>
</comment>
<proteinExistence type="predicted"/>
<feature type="signal peptide" evidence="1">
    <location>
        <begin position="1"/>
        <end position="44"/>
    </location>
</feature>
<dbReference type="AlphaFoldDB" id="A0AAV4DHD4"/>
<organism evidence="2 3">
    <name type="scientific">Plakobranchus ocellatus</name>
    <dbReference type="NCBI Taxonomy" id="259542"/>
    <lineage>
        <taxon>Eukaryota</taxon>
        <taxon>Metazoa</taxon>
        <taxon>Spiralia</taxon>
        <taxon>Lophotrochozoa</taxon>
        <taxon>Mollusca</taxon>
        <taxon>Gastropoda</taxon>
        <taxon>Heterobranchia</taxon>
        <taxon>Euthyneura</taxon>
        <taxon>Panpulmonata</taxon>
        <taxon>Sacoglossa</taxon>
        <taxon>Placobranchoidea</taxon>
        <taxon>Plakobranchidae</taxon>
        <taxon>Plakobranchus</taxon>
    </lineage>
</organism>
<reference evidence="2 3" key="1">
    <citation type="journal article" date="2021" name="Elife">
        <title>Chloroplast acquisition without the gene transfer in kleptoplastic sea slugs, Plakobranchus ocellatus.</title>
        <authorList>
            <person name="Maeda T."/>
            <person name="Takahashi S."/>
            <person name="Yoshida T."/>
            <person name="Shimamura S."/>
            <person name="Takaki Y."/>
            <person name="Nagai Y."/>
            <person name="Toyoda A."/>
            <person name="Suzuki Y."/>
            <person name="Arimoto A."/>
            <person name="Ishii H."/>
            <person name="Satoh N."/>
            <person name="Nishiyama T."/>
            <person name="Hasebe M."/>
            <person name="Maruyama T."/>
            <person name="Minagawa J."/>
            <person name="Obokata J."/>
            <person name="Shigenobu S."/>
        </authorList>
    </citation>
    <scope>NUCLEOTIDE SEQUENCE [LARGE SCALE GENOMIC DNA]</scope>
</reference>
<protein>
    <submittedName>
        <fullName evidence="2">Uncharacterized protein</fullName>
    </submittedName>
</protein>
<feature type="chain" id="PRO_5043394143" evidence="1">
    <location>
        <begin position="45"/>
        <end position="127"/>
    </location>
</feature>
<gene>
    <name evidence="2" type="ORF">PoB_007008900</name>
</gene>
<evidence type="ECO:0000313" key="2">
    <source>
        <dbReference type="EMBL" id="GFO43584.1"/>
    </source>
</evidence>
<keyword evidence="1" id="KW-0732">Signal</keyword>
<keyword evidence="3" id="KW-1185">Reference proteome</keyword>
<name>A0AAV4DHD4_9GAST</name>
<sequence>MDDCPQDAIVQGSRATGHHIRSSVMLVVIGWLLQLLGLHDISSGREEEKKTGVSQKSSDGILGLKKKDVWIFYKPVNGEFTRGCKRDDALVKYDVLVATVLIYDRSALERASKPETNLPLLQGTSTP</sequence>
<accession>A0AAV4DHD4</accession>
<evidence type="ECO:0000256" key="1">
    <source>
        <dbReference type="SAM" id="SignalP"/>
    </source>
</evidence>
<dbReference type="Proteomes" id="UP000735302">
    <property type="component" value="Unassembled WGS sequence"/>
</dbReference>
<dbReference type="EMBL" id="BLXT01007891">
    <property type="protein sequence ID" value="GFO43584.1"/>
    <property type="molecule type" value="Genomic_DNA"/>
</dbReference>